<evidence type="ECO:0000256" key="1">
    <source>
        <dbReference type="SAM" id="MobiDB-lite"/>
    </source>
</evidence>
<dbReference type="Gene3D" id="3.80.10.10">
    <property type="entry name" value="Ribonuclease Inhibitor"/>
    <property type="match status" value="3"/>
</dbReference>
<dbReference type="EMBL" id="CAKOGP040001759">
    <property type="protein sequence ID" value="CAJ1949983.1"/>
    <property type="molecule type" value="Genomic_DNA"/>
</dbReference>
<evidence type="ECO:0000313" key="2">
    <source>
        <dbReference type="EMBL" id="CAJ1949983.1"/>
    </source>
</evidence>
<dbReference type="PANTHER" id="PTHR45661">
    <property type="entry name" value="SURFACE ANTIGEN"/>
    <property type="match status" value="1"/>
</dbReference>
<dbReference type="InterPro" id="IPR026906">
    <property type="entry name" value="LRR_5"/>
</dbReference>
<feature type="region of interest" description="Disordered" evidence="1">
    <location>
        <begin position="1"/>
        <end position="29"/>
    </location>
</feature>
<keyword evidence="3" id="KW-1185">Reference proteome</keyword>
<dbReference type="InterPro" id="IPR032675">
    <property type="entry name" value="LRR_dom_sf"/>
</dbReference>
<proteinExistence type="predicted"/>
<dbReference type="SUPFAM" id="SSF52058">
    <property type="entry name" value="L domain-like"/>
    <property type="match status" value="2"/>
</dbReference>
<dbReference type="InterPro" id="IPR053139">
    <property type="entry name" value="Surface_bspA-like"/>
</dbReference>
<dbReference type="Pfam" id="PF13306">
    <property type="entry name" value="LRR_5"/>
    <property type="match status" value="2"/>
</dbReference>
<gene>
    <name evidence="2" type="ORF">CYCCA115_LOCUS12363</name>
</gene>
<sequence length="642" mass="70732">MVNETEPAETAASNGSNSREEEEEEQGLLQDVQKELTQLNIDDTTCSLSTIANGAFCDPRYLVQVFLEEACTEIGDGAFEGCAGLQTVEMASTIRQIGKKCFSKCSSLDNISLPPGLKAIPKNTFSECESLVSIDVPLGVVEIGKNCFHRCVSLANVSFVANDDSSSLSQLQTIGGGAFKCCLALRCIHLPSTVRSIGKSAFLSCVSLKDVQLPHHGLQVIQDHTFFFCEALEKISLPMTVYKLGTGAFQDCKSLLHVTNAQGLQHMGERAFKNCTKLGSVSTSLSGLVSIGYSALSDCHRIVQIDLQDGLTEIPARCFANCERLRYVSIPNTLDTIGTQAFSWCTALLGIRLPPTKVFIGNAAFVGCESLMSISISSCSMSSLPLDISATLFSKCKNLLSFTRGYDLRKVLCDRYADLPVHQACYDSWHTTVDDLTAAITAPSSERPTDFFAMTPFHILVTCAKLRPDLLQVLLDYYPAEVVWMKDISRQDILGYIFRNMKSLSPDANIFVEMVLEKTVLDVMHGYGLTSWRSDICSQLDSIIRSQGRDRWLPDLLDGVIGSLARYKKLEMTSVLDLALWKWSLDSFLQMDRAECWSLNRAELVIPSVVSFLWDESTLPTSIIGERSNRLVGFVGKSVIER</sequence>
<reference evidence="2" key="1">
    <citation type="submission" date="2023-08" db="EMBL/GenBank/DDBJ databases">
        <authorList>
            <person name="Audoor S."/>
            <person name="Bilcke G."/>
        </authorList>
    </citation>
    <scope>NUCLEOTIDE SEQUENCE</scope>
</reference>
<organism evidence="2 3">
    <name type="scientific">Cylindrotheca closterium</name>
    <dbReference type="NCBI Taxonomy" id="2856"/>
    <lineage>
        <taxon>Eukaryota</taxon>
        <taxon>Sar</taxon>
        <taxon>Stramenopiles</taxon>
        <taxon>Ochrophyta</taxon>
        <taxon>Bacillariophyta</taxon>
        <taxon>Bacillariophyceae</taxon>
        <taxon>Bacillariophycidae</taxon>
        <taxon>Bacillariales</taxon>
        <taxon>Bacillariaceae</taxon>
        <taxon>Cylindrotheca</taxon>
    </lineage>
</organism>
<comment type="caution">
    <text evidence="2">The sequence shown here is derived from an EMBL/GenBank/DDBJ whole genome shotgun (WGS) entry which is preliminary data.</text>
</comment>
<accession>A0AAD2JHB5</accession>
<dbReference type="AlphaFoldDB" id="A0AAD2JHB5"/>
<protein>
    <submittedName>
        <fullName evidence="2">Uncharacterized protein</fullName>
    </submittedName>
</protein>
<name>A0AAD2JHB5_9STRA</name>
<dbReference type="Proteomes" id="UP001295423">
    <property type="component" value="Unassembled WGS sequence"/>
</dbReference>
<evidence type="ECO:0000313" key="3">
    <source>
        <dbReference type="Proteomes" id="UP001295423"/>
    </source>
</evidence>
<dbReference type="PANTHER" id="PTHR45661:SF3">
    <property type="entry name" value="IG-LIKE DOMAIN-CONTAINING PROTEIN"/>
    <property type="match status" value="1"/>
</dbReference>